<evidence type="ECO:0000256" key="9">
    <source>
        <dbReference type="ARBA" id="ARBA00023295"/>
    </source>
</evidence>
<dbReference type="EC" id="3.2.1.1" evidence="5 11"/>
<accession>A0A818KKA9</accession>
<comment type="cofactor">
    <cofactor evidence="2">
        <name>Ca(2+)</name>
        <dbReference type="ChEBI" id="CHEBI:29108"/>
    </cofactor>
</comment>
<evidence type="ECO:0000256" key="12">
    <source>
        <dbReference type="SAM" id="Phobius"/>
    </source>
</evidence>
<dbReference type="Proteomes" id="UP000663889">
    <property type="component" value="Unassembled WGS sequence"/>
</dbReference>
<evidence type="ECO:0000256" key="2">
    <source>
        <dbReference type="ARBA" id="ARBA00001913"/>
    </source>
</evidence>
<keyword evidence="6 11" id="KW-0378">Hydrolase</keyword>
<keyword evidence="9 11" id="KW-0326">Glycosidase</keyword>
<evidence type="ECO:0000256" key="4">
    <source>
        <dbReference type="ARBA" id="ARBA00008061"/>
    </source>
</evidence>
<proteinExistence type="inferred from homology"/>
<keyword evidence="12" id="KW-0812">Transmembrane</keyword>
<comment type="catalytic activity">
    <reaction evidence="1 11">
        <text>Endohydrolysis of (1-&gt;4)-alpha-D-glucosidic linkages in polysaccharides containing three or more (1-&gt;4)-alpha-linked D-glucose units.</text>
        <dbReference type="EC" id="3.2.1.1"/>
    </reaction>
</comment>
<dbReference type="Proteomes" id="UP000663823">
    <property type="component" value="Unassembled WGS sequence"/>
</dbReference>
<dbReference type="EMBL" id="CAJNOO010001876">
    <property type="protein sequence ID" value="CAF1209634.1"/>
    <property type="molecule type" value="Genomic_DNA"/>
</dbReference>
<dbReference type="SUPFAM" id="SSF81321">
    <property type="entry name" value="Family A G protein-coupled receptor-like"/>
    <property type="match status" value="1"/>
</dbReference>
<dbReference type="OrthoDB" id="550577at2759"/>
<dbReference type="SUPFAM" id="SSF51445">
    <property type="entry name" value="(Trans)glycosidases"/>
    <property type="match status" value="1"/>
</dbReference>
<dbReference type="SMART" id="SM00642">
    <property type="entry name" value="Aamy"/>
    <property type="match status" value="1"/>
</dbReference>
<evidence type="ECO:0000256" key="11">
    <source>
        <dbReference type="RuleBase" id="RU361134"/>
    </source>
</evidence>
<sequence>MSFNTESCQYEKRVTGLPINTGYEWKVAFNGQWGGDKGCNGGANCYFNSGSTGTVILIYNPYNSQLSSQTISAICGNNVCETDETCRNCLNDCGQCPSAVCGDGKCENDETCSSCIIDCGQCPICGDGICQTNENFQTCAQDCPNELPGCNIFNEEFCPGGQQGQQFHANADVYDKRWQTPEPGTSGYQPSFQDYHTLVGYADIIYTSADRLSADVCLEAKHRYPTTVTLTYYFDGVAQMTKCKHYTAAYTGILSTMIIGNDGSSLELPEIDLLWNAKPVLHRIGDYRNGQKGAVAELFGWPHRDVKEECQFLATAGYLGVKLFPVQEQLMSTQPFENSMNPWYFMYQPVSYKLEGRMGTREELRDLINTCRGLGVRVYIDAVLNHFTGAGNDLNQHRNPVGCVKWGNKTTSASVDRQSPFYTHAYTYQYNRNTGKSPSNEYPGAALGPEDFHCDRPVNSWGDLFILNNGWLVGLTDVDTSKDNVRERQAAYLVDMLSLGASGFRLDAAKHISPEDISAILKKVQTKMGGQLPDDFFVWLEIITGGEAEYLWQRPAWYGTMLENILLKDLGSKTEVDKIKIWDGLYPVNPYSNPSVSRHRVVIQNDDHDQQSLAVDKIYHTVSMMLIGNTCLNALMSGFCMLGTCLTTFKNDLKQIQFQDSFCIFRAYITYVSGGLFMNSLLLQAIHRYFTVIYQNRLYFQSIRFKLLLICLTWIVALLYPIPTIFTGDIHYEISTSLIIFIYFKLVRYVHKMSNRVTLVNTLSRAKKELKMVQHTVILVAILVILGFLYVIFILISFFTNPPKYHFRIAYVFIDVSLVFVLMALFQFTEPVKASIMRRINRQLNMIAAIT</sequence>
<dbReference type="GO" id="GO:0004556">
    <property type="term" value="F:alpha-amylase activity"/>
    <property type="evidence" value="ECO:0007669"/>
    <property type="project" value="UniProtKB-UniRule"/>
</dbReference>
<dbReference type="Proteomes" id="UP000663874">
    <property type="component" value="Unassembled WGS sequence"/>
</dbReference>
<dbReference type="InterPro" id="IPR006047">
    <property type="entry name" value="GH13_cat_dom"/>
</dbReference>
<feature type="transmembrane region" description="Helical" evidence="12">
    <location>
        <begin position="732"/>
        <end position="751"/>
    </location>
</feature>
<dbReference type="GO" id="GO:0043169">
    <property type="term" value="F:cation binding"/>
    <property type="evidence" value="ECO:0007669"/>
    <property type="project" value="InterPro"/>
</dbReference>
<evidence type="ECO:0000259" key="13">
    <source>
        <dbReference type="SMART" id="SM00642"/>
    </source>
</evidence>
<feature type="transmembrane region" description="Helical" evidence="12">
    <location>
        <begin position="805"/>
        <end position="829"/>
    </location>
</feature>
<evidence type="ECO:0000256" key="5">
    <source>
        <dbReference type="ARBA" id="ARBA00012595"/>
    </source>
</evidence>
<comment type="similarity">
    <text evidence="4 10">Belongs to the glycosyl hydrolase 13 family.</text>
</comment>
<evidence type="ECO:0000313" key="16">
    <source>
        <dbReference type="EMBL" id="CAF3557517.1"/>
    </source>
</evidence>
<dbReference type="CDD" id="cd00637">
    <property type="entry name" value="7tm_classA_rhodopsin-like"/>
    <property type="match status" value="1"/>
</dbReference>
<evidence type="ECO:0000256" key="10">
    <source>
        <dbReference type="RuleBase" id="RU003615"/>
    </source>
</evidence>
<evidence type="ECO:0000313" key="14">
    <source>
        <dbReference type="EMBL" id="CAF1209634.1"/>
    </source>
</evidence>
<keyword evidence="12" id="KW-1133">Transmembrane helix</keyword>
<evidence type="ECO:0000256" key="7">
    <source>
        <dbReference type="ARBA" id="ARBA00023214"/>
    </source>
</evidence>
<dbReference type="PANTHER" id="PTHR43447">
    <property type="entry name" value="ALPHA-AMYLASE"/>
    <property type="match status" value="1"/>
</dbReference>
<dbReference type="AlphaFoldDB" id="A0A818KKA9"/>
<evidence type="ECO:0000313" key="15">
    <source>
        <dbReference type="EMBL" id="CAF1293703.1"/>
    </source>
</evidence>
<evidence type="ECO:0000256" key="8">
    <source>
        <dbReference type="ARBA" id="ARBA00023277"/>
    </source>
</evidence>
<dbReference type="PRINTS" id="PR00110">
    <property type="entry name" value="ALPHAAMYLASE"/>
</dbReference>
<evidence type="ECO:0000256" key="6">
    <source>
        <dbReference type="ARBA" id="ARBA00022801"/>
    </source>
</evidence>
<dbReference type="EMBL" id="CAJOAX010000907">
    <property type="protein sequence ID" value="CAF3665191.1"/>
    <property type="molecule type" value="Genomic_DNA"/>
</dbReference>
<keyword evidence="8 11" id="KW-0119">Carbohydrate metabolism</keyword>
<feature type="transmembrane region" description="Helical" evidence="12">
    <location>
        <begin position="668"/>
        <end position="686"/>
    </location>
</feature>
<comment type="cofactor">
    <cofactor evidence="3">
        <name>chloride</name>
        <dbReference type="ChEBI" id="CHEBI:17996"/>
    </cofactor>
</comment>
<evidence type="ECO:0000256" key="3">
    <source>
        <dbReference type="ARBA" id="ARBA00001923"/>
    </source>
</evidence>
<keyword evidence="7" id="KW-0868">Chloride</keyword>
<comment type="caution">
    <text evidence="16">The sequence shown here is derived from an EMBL/GenBank/DDBJ whole genome shotgun (WGS) entry which is preliminary data.</text>
</comment>
<dbReference type="EMBL" id="CAJOBE010000064">
    <property type="protein sequence ID" value="CAF3557517.1"/>
    <property type="molecule type" value="Genomic_DNA"/>
</dbReference>
<protein>
    <recommendedName>
        <fullName evidence="5 11">Alpha-amylase</fullName>
        <ecNumber evidence="5 11">3.2.1.1</ecNumber>
    </recommendedName>
</protein>
<keyword evidence="12" id="KW-0472">Membrane</keyword>
<dbReference type="Proteomes" id="UP000663882">
    <property type="component" value="Unassembled WGS sequence"/>
</dbReference>
<dbReference type="Pfam" id="PF00128">
    <property type="entry name" value="Alpha-amylase"/>
    <property type="match status" value="1"/>
</dbReference>
<evidence type="ECO:0000313" key="17">
    <source>
        <dbReference type="EMBL" id="CAF3665191.1"/>
    </source>
</evidence>
<name>A0A818KKA9_9BILA</name>
<feature type="transmembrane region" description="Helical" evidence="12">
    <location>
        <begin position="707"/>
        <end position="726"/>
    </location>
</feature>
<gene>
    <name evidence="16" type="ORF">FNK824_LOCUS1278</name>
    <name evidence="17" type="ORF">OTI717_LOCUS10187</name>
    <name evidence="14" type="ORF">RFH988_LOCUS25054</name>
    <name evidence="15" type="ORF">SEV965_LOCUS25908</name>
</gene>
<reference evidence="16" key="1">
    <citation type="submission" date="2021-02" db="EMBL/GenBank/DDBJ databases">
        <authorList>
            <person name="Nowell W R."/>
        </authorList>
    </citation>
    <scope>NUCLEOTIDE SEQUENCE</scope>
</reference>
<feature type="transmembrane region" description="Helical" evidence="12">
    <location>
        <begin position="772"/>
        <end position="799"/>
    </location>
</feature>
<dbReference type="InterPro" id="IPR017853">
    <property type="entry name" value="GH"/>
</dbReference>
<evidence type="ECO:0000313" key="18">
    <source>
        <dbReference type="Proteomes" id="UP000663874"/>
    </source>
</evidence>
<evidence type="ECO:0000256" key="1">
    <source>
        <dbReference type="ARBA" id="ARBA00000548"/>
    </source>
</evidence>
<dbReference type="EMBL" id="CAJNOU010002137">
    <property type="protein sequence ID" value="CAF1293703.1"/>
    <property type="molecule type" value="Genomic_DNA"/>
</dbReference>
<dbReference type="GO" id="GO:0005975">
    <property type="term" value="P:carbohydrate metabolic process"/>
    <property type="evidence" value="ECO:0007669"/>
    <property type="project" value="InterPro"/>
</dbReference>
<feature type="domain" description="Glycosyl hydrolase family 13 catalytic" evidence="13">
    <location>
        <begin position="293"/>
        <end position="659"/>
    </location>
</feature>
<organism evidence="16 18">
    <name type="scientific">Rotaria sordida</name>
    <dbReference type="NCBI Taxonomy" id="392033"/>
    <lineage>
        <taxon>Eukaryota</taxon>
        <taxon>Metazoa</taxon>
        <taxon>Spiralia</taxon>
        <taxon>Gnathifera</taxon>
        <taxon>Rotifera</taxon>
        <taxon>Eurotatoria</taxon>
        <taxon>Bdelloidea</taxon>
        <taxon>Philodinida</taxon>
        <taxon>Philodinidae</taxon>
        <taxon>Rotaria</taxon>
    </lineage>
</organism>
<dbReference type="Gene3D" id="3.20.20.80">
    <property type="entry name" value="Glycosidases"/>
    <property type="match status" value="1"/>
</dbReference>
<dbReference type="InterPro" id="IPR006046">
    <property type="entry name" value="Alpha_amylase"/>
</dbReference>